<evidence type="ECO:0000256" key="1">
    <source>
        <dbReference type="SAM" id="Phobius"/>
    </source>
</evidence>
<feature type="transmembrane region" description="Helical" evidence="1">
    <location>
        <begin position="23"/>
        <end position="46"/>
    </location>
</feature>
<accession>A0A917U5Y4</accession>
<feature type="transmembrane region" description="Helical" evidence="1">
    <location>
        <begin position="66"/>
        <end position="86"/>
    </location>
</feature>
<organism evidence="2 3">
    <name type="scientific">Micromonospora sonchi</name>
    <dbReference type="NCBI Taxonomy" id="1763543"/>
    <lineage>
        <taxon>Bacteria</taxon>
        <taxon>Bacillati</taxon>
        <taxon>Actinomycetota</taxon>
        <taxon>Actinomycetes</taxon>
        <taxon>Micromonosporales</taxon>
        <taxon>Micromonosporaceae</taxon>
        <taxon>Micromonospora</taxon>
    </lineage>
</organism>
<sequence>MTGGMASAALANDRSQASARPGAGITVIGHLMALCCIMFAIVNIVFEMTGHFADGPHVEYVRAIAVMNWLVVGLKAMGAAVALMSVAKRPRFLPPAGLGVLLWGAFAMLGVYALGSVMQAVGMASGLTGTADQIDPAGVGYVLFFLVLTAGYGALAISWSRRFALRKGVAVLGVLGAPVVLGVILLAVPMLLAALGLMPTS</sequence>
<feature type="transmembrane region" description="Helical" evidence="1">
    <location>
        <begin position="138"/>
        <end position="157"/>
    </location>
</feature>
<comment type="caution">
    <text evidence="2">The sequence shown here is derived from an EMBL/GenBank/DDBJ whole genome shotgun (WGS) entry which is preliminary data.</text>
</comment>
<feature type="transmembrane region" description="Helical" evidence="1">
    <location>
        <begin position="98"/>
        <end position="118"/>
    </location>
</feature>
<gene>
    <name evidence="2" type="ORF">GCM10011608_47710</name>
</gene>
<keyword evidence="1" id="KW-0812">Transmembrane</keyword>
<keyword evidence="3" id="KW-1185">Reference proteome</keyword>
<name>A0A917U5Y4_9ACTN</name>
<keyword evidence="1" id="KW-0472">Membrane</keyword>
<dbReference type="Proteomes" id="UP000608890">
    <property type="component" value="Unassembled WGS sequence"/>
</dbReference>
<keyword evidence="1" id="KW-1133">Transmembrane helix</keyword>
<reference evidence="2" key="2">
    <citation type="submission" date="2020-09" db="EMBL/GenBank/DDBJ databases">
        <authorList>
            <person name="Sun Q."/>
            <person name="Zhou Y."/>
        </authorList>
    </citation>
    <scope>NUCLEOTIDE SEQUENCE</scope>
    <source>
        <strain evidence="2">CGMCC 4.7312</strain>
    </source>
</reference>
<dbReference type="EMBL" id="BMNB01000027">
    <property type="protein sequence ID" value="GGM57262.1"/>
    <property type="molecule type" value="Genomic_DNA"/>
</dbReference>
<proteinExistence type="predicted"/>
<feature type="transmembrane region" description="Helical" evidence="1">
    <location>
        <begin position="169"/>
        <end position="198"/>
    </location>
</feature>
<evidence type="ECO:0000313" key="2">
    <source>
        <dbReference type="EMBL" id="GGM57262.1"/>
    </source>
</evidence>
<evidence type="ECO:0000313" key="3">
    <source>
        <dbReference type="Proteomes" id="UP000608890"/>
    </source>
</evidence>
<protein>
    <submittedName>
        <fullName evidence="2">Uncharacterized protein</fullName>
    </submittedName>
</protein>
<reference evidence="2" key="1">
    <citation type="journal article" date="2014" name="Int. J. Syst. Evol. Microbiol.">
        <title>Complete genome sequence of Corynebacterium casei LMG S-19264T (=DSM 44701T), isolated from a smear-ripened cheese.</title>
        <authorList>
            <consortium name="US DOE Joint Genome Institute (JGI-PGF)"/>
            <person name="Walter F."/>
            <person name="Albersmeier A."/>
            <person name="Kalinowski J."/>
            <person name="Ruckert C."/>
        </authorList>
    </citation>
    <scope>NUCLEOTIDE SEQUENCE</scope>
    <source>
        <strain evidence="2">CGMCC 4.7312</strain>
    </source>
</reference>
<dbReference type="AlphaFoldDB" id="A0A917U5Y4"/>